<dbReference type="Proteomes" id="UP001218246">
    <property type="component" value="Unassembled WGS sequence"/>
</dbReference>
<name>A0ABT6H1M6_9BACI</name>
<organism evidence="1 2">
    <name type="scientific">Ectobacillus antri</name>
    <dbReference type="NCBI Taxonomy" id="2486280"/>
    <lineage>
        <taxon>Bacteria</taxon>
        <taxon>Bacillati</taxon>
        <taxon>Bacillota</taxon>
        <taxon>Bacilli</taxon>
        <taxon>Bacillales</taxon>
        <taxon>Bacillaceae</taxon>
        <taxon>Ectobacillus</taxon>
    </lineage>
</organism>
<evidence type="ECO:0000313" key="1">
    <source>
        <dbReference type="EMBL" id="MDG5753069.1"/>
    </source>
</evidence>
<evidence type="ECO:0000313" key="2">
    <source>
        <dbReference type="Proteomes" id="UP001218246"/>
    </source>
</evidence>
<comment type="caution">
    <text evidence="1">The sequence shown here is derived from an EMBL/GenBank/DDBJ whole genome shotgun (WGS) entry which is preliminary data.</text>
</comment>
<sequence>MHWNKKKDAFQQEKKQEDVAVWECKSDNCLGWMRKEFSFTDEPDCPLCGTKMQDGTRLLYVLSE</sequence>
<accession>A0ABT6H1M6</accession>
<reference evidence="1 2" key="1">
    <citation type="submission" date="2023-04" db="EMBL/GenBank/DDBJ databases">
        <title>Ectobacillus antri isolated from activated sludge.</title>
        <authorList>
            <person name="Yan P."/>
            <person name="Liu X."/>
        </authorList>
    </citation>
    <scope>NUCLEOTIDE SEQUENCE [LARGE SCALE GENOMIC DNA]</scope>
    <source>
        <strain evidence="1 2">C18H</strain>
    </source>
</reference>
<dbReference type="RefSeq" id="WP_124564670.1">
    <property type="nucleotide sequence ID" value="NZ_JARRRY010000001.1"/>
</dbReference>
<gene>
    <name evidence="1" type="ORF">P6P90_03525</name>
</gene>
<dbReference type="Pfam" id="PF14169">
    <property type="entry name" value="YdjO"/>
    <property type="match status" value="1"/>
</dbReference>
<protein>
    <submittedName>
        <fullName evidence="1">Cold-inducible protein YdjO-related protein</fullName>
    </submittedName>
</protein>
<dbReference type="EMBL" id="JARULN010000001">
    <property type="protein sequence ID" value="MDG5753069.1"/>
    <property type="molecule type" value="Genomic_DNA"/>
</dbReference>
<proteinExistence type="predicted"/>
<keyword evidence="2" id="KW-1185">Reference proteome</keyword>
<dbReference type="InterPro" id="IPR025916">
    <property type="entry name" value="YdjO"/>
</dbReference>